<evidence type="ECO:0008006" key="4">
    <source>
        <dbReference type="Google" id="ProtNLM"/>
    </source>
</evidence>
<evidence type="ECO:0000313" key="2">
    <source>
        <dbReference type="EMBL" id="RAI44120.1"/>
    </source>
</evidence>
<accession>A0A327KZ15</accession>
<dbReference type="OrthoDB" id="7307648at2"/>
<dbReference type="SUPFAM" id="SSF53850">
    <property type="entry name" value="Periplasmic binding protein-like II"/>
    <property type="match status" value="1"/>
</dbReference>
<dbReference type="PANTHER" id="PTHR30024:SF42">
    <property type="entry name" value="ALIPHATIC SULFONATES-BINDING PROTEIN-RELATED"/>
    <property type="match status" value="1"/>
</dbReference>
<dbReference type="Proteomes" id="UP000249130">
    <property type="component" value="Unassembled WGS sequence"/>
</dbReference>
<name>A0A327KZ15_9BRAD</name>
<sequence>MFSDTGRRRCDLPRGFGPARLRPRSRRRDHDRRCRMSPSRPSRRRDGPSRGTPMISRRRFTAAGAAFLAAGAAPARAATPVRIGFVPVVGASALYVLQGAGWATQEGLAVTTTKFDSGPAAIQALASGTLDMLAIGVAPLAIARAKGIGVRIVAGGATGGSGFVARGTLTETLAGGTPAAGFAAFRARTGRRAKLATLPPGGVPTVALLHWLWTVANVDRADVEVVQMGIEAVQQAMLAGAVDGGTVLEPSRTLVLDRDRSARSIVVATEMFPEIPGVAFGVTDKFAEANAGATESLIRLLVRATALISATPDAAAPHVAASLGGGLVDTSVFARALASPAVRFGSDPRAIVAPTERLLAYQVELGDFTTAPPTAGLFDLAAYDRATR</sequence>
<evidence type="ECO:0000256" key="1">
    <source>
        <dbReference type="SAM" id="MobiDB-lite"/>
    </source>
</evidence>
<keyword evidence="3" id="KW-1185">Reference proteome</keyword>
<feature type="region of interest" description="Disordered" evidence="1">
    <location>
        <begin position="1"/>
        <end position="56"/>
    </location>
</feature>
<gene>
    <name evidence="2" type="ORF">CH341_10790</name>
</gene>
<dbReference type="PANTHER" id="PTHR30024">
    <property type="entry name" value="ALIPHATIC SULFONATES-BINDING PROTEIN-RELATED"/>
    <property type="match status" value="1"/>
</dbReference>
<protein>
    <recommendedName>
        <fullName evidence="4">Nitrate ABC transporter substrate-binding protein</fullName>
    </recommendedName>
</protein>
<reference evidence="2 3" key="1">
    <citation type="submission" date="2017-07" db="EMBL/GenBank/DDBJ databases">
        <title>Draft Genome Sequences of Select Purple Nonsulfur Bacteria.</title>
        <authorList>
            <person name="Lasarre B."/>
            <person name="Mckinlay J.B."/>
        </authorList>
    </citation>
    <scope>NUCLEOTIDE SEQUENCE [LARGE SCALE GENOMIC DNA]</scope>
    <source>
        <strain evidence="2 3">DSM 5909</strain>
    </source>
</reference>
<feature type="compositionally biased region" description="Basic and acidic residues" evidence="1">
    <location>
        <begin position="1"/>
        <end position="12"/>
    </location>
</feature>
<evidence type="ECO:0000313" key="3">
    <source>
        <dbReference type="Proteomes" id="UP000249130"/>
    </source>
</evidence>
<proteinExistence type="predicted"/>
<comment type="caution">
    <text evidence="2">The sequence shown here is derived from an EMBL/GenBank/DDBJ whole genome shotgun (WGS) entry which is preliminary data.</text>
</comment>
<dbReference type="Gene3D" id="3.40.190.10">
    <property type="entry name" value="Periplasmic binding protein-like II"/>
    <property type="match status" value="2"/>
</dbReference>
<feature type="compositionally biased region" description="Basic residues" evidence="1">
    <location>
        <begin position="21"/>
        <end position="35"/>
    </location>
</feature>
<dbReference type="EMBL" id="NPEX01000057">
    <property type="protein sequence ID" value="RAI44120.1"/>
    <property type="molecule type" value="Genomic_DNA"/>
</dbReference>
<organism evidence="2 3">
    <name type="scientific">Rhodoplanes roseus</name>
    <dbReference type="NCBI Taxonomy" id="29409"/>
    <lineage>
        <taxon>Bacteria</taxon>
        <taxon>Pseudomonadati</taxon>
        <taxon>Pseudomonadota</taxon>
        <taxon>Alphaproteobacteria</taxon>
        <taxon>Hyphomicrobiales</taxon>
        <taxon>Nitrobacteraceae</taxon>
        <taxon>Rhodoplanes</taxon>
    </lineage>
</organism>
<dbReference type="Pfam" id="PF13379">
    <property type="entry name" value="NMT1_2"/>
    <property type="match status" value="1"/>
</dbReference>
<dbReference type="AlphaFoldDB" id="A0A327KZ15"/>